<evidence type="ECO:0000256" key="6">
    <source>
        <dbReference type="SAM" id="MobiDB-lite"/>
    </source>
</evidence>
<dbReference type="Proteomes" id="UP000751190">
    <property type="component" value="Unassembled WGS sequence"/>
</dbReference>
<dbReference type="CDD" id="cd14498">
    <property type="entry name" value="DSP"/>
    <property type="match status" value="1"/>
</dbReference>
<dbReference type="SMART" id="SM00195">
    <property type="entry name" value="DSPc"/>
    <property type="match status" value="1"/>
</dbReference>
<dbReference type="InterPro" id="IPR000340">
    <property type="entry name" value="Dual-sp_phosphatase_cat-dom"/>
</dbReference>
<evidence type="ECO:0000256" key="3">
    <source>
        <dbReference type="ARBA" id="ARBA00022912"/>
    </source>
</evidence>
<evidence type="ECO:0000259" key="7">
    <source>
        <dbReference type="PROSITE" id="PS50054"/>
    </source>
</evidence>
<dbReference type="SUPFAM" id="SSF52799">
    <property type="entry name" value="(Phosphotyrosine protein) phosphatases II"/>
    <property type="match status" value="1"/>
</dbReference>
<dbReference type="PROSITE" id="PS50056">
    <property type="entry name" value="TYR_PHOSPHATASE_2"/>
    <property type="match status" value="1"/>
</dbReference>
<dbReference type="GO" id="GO:0005829">
    <property type="term" value="C:cytosol"/>
    <property type="evidence" value="ECO:0007669"/>
    <property type="project" value="TreeGrafter"/>
</dbReference>
<feature type="domain" description="Tyrosine specific protein phosphatases" evidence="8">
    <location>
        <begin position="223"/>
        <end position="281"/>
    </location>
</feature>
<evidence type="ECO:0000313" key="10">
    <source>
        <dbReference type="Proteomes" id="UP000751190"/>
    </source>
</evidence>
<dbReference type="EMBL" id="JAGTXO010000001">
    <property type="protein sequence ID" value="KAG8470826.1"/>
    <property type="molecule type" value="Genomic_DNA"/>
</dbReference>
<evidence type="ECO:0000256" key="5">
    <source>
        <dbReference type="ARBA" id="ARBA00048336"/>
    </source>
</evidence>
<dbReference type="GO" id="GO:0004725">
    <property type="term" value="F:protein tyrosine phosphatase activity"/>
    <property type="evidence" value="ECO:0007669"/>
    <property type="project" value="TreeGrafter"/>
</dbReference>
<dbReference type="OrthoDB" id="10252009at2759"/>
<dbReference type="Gene3D" id="3.90.190.10">
    <property type="entry name" value="Protein tyrosine phosphatase superfamily"/>
    <property type="match status" value="1"/>
</dbReference>
<evidence type="ECO:0008006" key="11">
    <source>
        <dbReference type="Google" id="ProtNLM"/>
    </source>
</evidence>
<dbReference type="GO" id="GO:0004722">
    <property type="term" value="F:protein serine/threonine phosphatase activity"/>
    <property type="evidence" value="ECO:0007669"/>
    <property type="project" value="UniProtKB-EC"/>
</dbReference>
<feature type="region of interest" description="Disordered" evidence="6">
    <location>
        <begin position="329"/>
        <end position="349"/>
    </location>
</feature>
<keyword evidence="2" id="KW-0378">Hydrolase</keyword>
<dbReference type="InterPro" id="IPR020422">
    <property type="entry name" value="TYR_PHOSPHATASE_DUAL_dom"/>
</dbReference>
<evidence type="ECO:0000256" key="2">
    <source>
        <dbReference type="ARBA" id="ARBA00022801"/>
    </source>
</evidence>
<comment type="catalytic activity">
    <reaction evidence="4">
        <text>O-phospho-L-seryl-[protein] + H2O = L-seryl-[protein] + phosphate</text>
        <dbReference type="Rhea" id="RHEA:20629"/>
        <dbReference type="Rhea" id="RHEA-COMP:9863"/>
        <dbReference type="Rhea" id="RHEA-COMP:11604"/>
        <dbReference type="ChEBI" id="CHEBI:15377"/>
        <dbReference type="ChEBI" id="CHEBI:29999"/>
        <dbReference type="ChEBI" id="CHEBI:43474"/>
        <dbReference type="ChEBI" id="CHEBI:83421"/>
        <dbReference type="EC" id="3.1.3.16"/>
    </reaction>
</comment>
<comment type="catalytic activity">
    <reaction evidence="5">
        <text>O-phospho-L-threonyl-[protein] + H2O = L-threonyl-[protein] + phosphate</text>
        <dbReference type="Rhea" id="RHEA:47004"/>
        <dbReference type="Rhea" id="RHEA-COMP:11060"/>
        <dbReference type="Rhea" id="RHEA-COMP:11605"/>
        <dbReference type="ChEBI" id="CHEBI:15377"/>
        <dbReference type="ChEBI" id="CHEBI:30013"/>
        <dbReference type="ChEBI" id="CHEBI:43474"/>
        <dbReference type="ChEBI" id="CHEBI:61977"/>
        <dbReference type="EC" id="3.1.3.16"/>
    </reaction>
</comment>
<dbReference type="Pfam" id="PF00782">
    <property type="entry name" value="DSPc"/>
    <property type="match status" value="1"/>
</dbReference>
<comment type="caution">
    <text evidence="9">The sequence shown here is derived from an EMBL/GenBank/DDBJ whole genome shotgun (WGS) entry which is preliminary data.</text>
</comment>
<dbReference type="PANTHER" id="PTHR45948:SF2">
    <property type="entry name" value="DUAL SPECIFICITY PROTEIN PHOSPHATASE"/>
    <property type="match status" value="1"/>
</dbReference>
<evidence type="ECO:0000313" key="9">
    <source>
        <dbReference type="EMBL" id="KAG8470826.1"/>
    </source>
</evidence>
<dbReference type="InterPro" id="IPR000387">
    <property type="entry name" value="Tyr_Pase_dom"/>
</dbReference>
<name>A0A8J6CH60_DIALT</name>
<dbReference type="AlphaFoldDB" id="A0A8J6CH60"/>
<accession>A0A8J6CH60</accession>
<protein>
    <recommendedName>
        <fullName evidence="11">Protein-serine/threonine phosphatase</fullName>
    </recommendedName>
</protein>
<reference evidence="9" key="1">
    <citation type="submission" date="2021-05" db="EMBL/GenBank/DDBJ databases">
        <title>The genome of the haptophyte Pavlova lutheri (Diacronema luteri, Pavlovales) - a model for lipid biosynthesis in eukaryotic algae.</title>
        <authorList>
            <person name="Hulatt C.J."/>
            <person name="Posewitz M.C."/>
        </authorList>
    </citation>
    <scope>NUCLEOTIDE SEQUENCE</scope>
    <source>
        <strain evidence="9">NIVA-4/92</strain>
    </source>
</reference>
<gene>
    <name evidence="9" type="ORF">KFE25_009247</name>
</gene>
<feature type="compositionally biased region" description="Low complexity" evidence="6">
    <location>
        <begin position="337"/>
        <end position="349"/>
    </location>
</feature>
<feature type="domain" description="Tyrosine-protein phosphatase" evidence="7">
    <location>
        <begin position="157"/>
        <end position="302"/>
    </location>
</feature>
<evidence type="ECO:0000256" key="1">
    <source>
        <dbReference type="ARBA" id="ARBA00008601"/>
    </source>
</evidence>
<dbReference type="OMA" id="EWERRCA"/>
<comment type="similarity">
    <text evidence="1">Belongs to the protein-tyrosine phosphatase family. Non-receptor class dual specificity subfamily.</text>
</comment>
<keyword evidence="10" id="KW-1185">Reference proteome</keyword>
<sequence>MAAFFVDLGDRDVPDVEHARRGEVARAARAGAVRPWRKPAAAARAEHTAARDELGSGGVDVLALMRALVVQDMLSRDPGPAHGALQRAVTELVQAATNARSRAEVDATRASLEAALACSGLHARREDAERAAVEPASMLPAKPGRPMRGGASARLAVMHEVLPRLWVGGWAALLNDCVALRARGVTHVVSIISAERRRLPDFVQGHYHAHVDDREAAAAEMARHFEPISAFALRALEAGGTLYVHCGAGISRAPTAAAAIIVRAHGLRAADALALVRHGRPCARPNVGFVRALREWERRCAALSAAGDRASQPLLDLSSATTYEDAVGAGCAGEPTSAAEGESAQEAAD</sequence>
<dbReference type="PROSITE" id="PS50054">
    <property type="entry name" value="TYR_PHOSPHATASE_DUAL"/>
    <property type="match status" value="1"/>
</dbReference>
<organism evidence="9 10">
    <name type="scientific">Diacronema lutheri</name>
    <name type="common">Unicellular marine alga</name>
    <name type="synonym">Monochrysis lutheri</name>
    <dbReference type="NCBI Taxonomy" id="2081491"/>
    <lineage>
        <taxon>Eukaryota</taxon>
        <taxon>Haptista</taxon>
        <taxon>Haptophyta</taxon>
        <taxon>Pavlovophyceae</taxon>
        <taxon>Pavlovales</taxon>
        <taxon>Pavlovaceae</taxon>
        <taxon>Diacronema</taxon>
    </lineage>
</organism>
<dbReference type="PANTHER" id="PTHR45948">
    <property type="entry name" value="DUAL SPECIFICITY PROTEIN PHOSPHATASE DDB_G0269404-RELATED"/>
    <property type="match status" value="1"/>
</dbReference>
<dbReference type="GO" id="GO:0007165">
    <property type="term" value="P:signal transduction"/>
    <property type="evidence" value="ECO:0007669"/>
    <property type="project" value="TreeGrafter"/>
</dbReference>
<evidence type="ECO:0000256" key="4">
    <source>
        <dbReference type="ARBA" id="ARBA00047761"/>
    </source>
</evidence>
<dbReference type="InterPro" id="IPR029021">
    <property type="entry name" value="Prot-tyrosine_phosphatase-like"/>
</dbReference>
<evidence type="ECO:0000259" key="8">
    <source>
        <dbReference type="PROSITE" id="PS50056"/>
    </source>
</evidence>
<keyword evidence="3" id="KW-0904">Protein phosphatase</keyword>
<proteinExistence type="inferred from homology"/>